<evidence type="ECO:0000313" key="1">
    <source>
        <dbReference type="EMBL" id="JAD99190.1"/>
    </source>
</evidence>
<organism evidence="1">
    <name type="scientific">Arundo donax</name>
    <name type="common">Giant reed</name>
    <name type="synonym">Donax arundinaceus</name>
    <dbReference type="NCBI Taxonomy" id="35708"/>
    <lineage>
        <taxon>Eukaryota</taxon>
        <taxon>Viridiplantae</taxon>
        <taxon>Streptophyta</taxon>
        <taxon>Embryophyta</taxon>
        <taxon>Tracheophyta</taxon>
        <taxon>Spermatophyta</taxon>
        <taxon>Magnoliopsida</taxon>
        <taxon>Liliopsida</taxon>
        <taxon>Poales</taxon>
        <taxon>Poaceae</taxon>
        <taxon>PACMAD clade</taxon>
        <taxon>Arundinoideae</taxon>
        <taxon>Arundineae</taxon>
        <taxon>Arundo</taxon>
    </lineage>
</organism>
<accession>A0A0A9EMX5</accession>
<reference evidence="1" key="2">
    <citation type="journal article" date="2015" name="Data Brief">
        <title>Shoot transcriptome of the giant reed, Arundo donax.</title>
        <authorList>
            <person name="Barrero R.A."/>
            <person name="Guerrero F.D."/>
            <person name="Moolhuijzen P."/>
            <person name="Goolsby J.A."/>
            <person name="Tidwell J."/>
            <person name="Bellgard S.E."/>
            <person name="Bellgard M.I."/>
        </authorList>
    </citation>
    <scope>NUCLEOTIDE SEQUENCE</scope>
    <source>
        <tissue evidence="1">Shoot tissue taken approximately 20 cm above the soil surface</tissue>
    </source>
</reference>
<dbReference type="AlphaFoldDB" id="A0A0A9EMX5"/>
<name>A0A0A9EMX5_ARUDO</name>
<sequence length="43" mass="5074">MRSGHHNFLTLLMTEFRYNSRRSASAFPFMARFVSPRVVVTVR</sequence>
<protein>
    <submittedName>
        <fullName evidence="1">Uncharacterized protein</fullName>
    </submittedName>
</protein>
<proteinExistence type="predicted"/>
<reference evidence="1" key="1">
    <citation type="submission" date="2014-09" db="EMBL/GenBank/DDBJ databases">
        <authorList>
            <person name="Magalhaes I.L.F."/>
            <person name="Oliveira U."/>
            <person name="Santos F.R."/>
            <person name="Vidigal T.H.D.A."/>
            <person name="Brescovit A.D."/>
            <person name="Santos A.J."/>
        </authorList>
    </citation>
    <scope>NUCLEOTIDE SEQUENCE</scope>
    <source>
        <tissue evidence="1">Shoot tissue taken approximately 20 cm above the soil surface</tissue>
    </source>
</reference>
<dbReference type="EMBL" id="GBRH01198705">
    <property type="protein sequence ID" value="JAD99190.1"/>
    <property type="molecule type" value="Transcribed_RNA"/>
</dbReference>